<organism evidence="2 3">
    <name type="scientific">Novosphingobium ovatum</name>
    <dbReference type="NCBI Taxonomy" id="1908523"/>
    <lineage>
        <taxon>Bacteria</taxon>
        <taxon>Pseudomonadati</taxon>
        <taxon>Pseudomonadota</taxon>
        <taxon>Alphaproteobacteria</taxon>
        <taxon>Sphingomonadales</taxon>
        <taxon>Sphingomonadaceae</taxon>
        <taxon>Novosphingobium</taxon>
    </lineage>
</organism>
<dbReference type="Proteomes" id="UP000753724">
    <property type="component" value="Unassembled WGS sequence"/>
</dbReference>
<keyword evidence="1" id="KW-0812">Transmembrane</keyword>
<gene>
    <name evidence="2" type="ORF">GTZ99_15105</name>
</gene>
<keyword evidence="1" id="KW-0472">Membrane</keyword>
<keyword evidence="1" id="KW-1133">Transmembrane helix</keyword>
<sequence length="46" mass="4557">MGFVPRDIVRSFAIGFAVGGLMLAAVYGLSGGHGTIVPAAVAAPQN</sequence>
<feature type="transmembrane region" description="Helical" evidence="1">
    <location>
        <begin position="12"/>
        <end position="30"/>
    </location>
</feature>
<reference evidence="3" key="1">
    <citation type="submission" date="2020-01" db="EMBL/GenBank/DDBJ databases">
        <title>Sphingomonas sp. strain CSW-10.</title>
        <authorList>
            <person name="Chen W.-M."/>
        </authorList>
    </citation>
    <scope>NUCLEOTIDE SEQUENCE [LARGE SCALE GENOMIC DNA]</scope>
    <source>
        <strain evidence="3">FSY-8</strain>
    </source>
</reference>
<evidence type="ECO:0000256" key="1">
    <source>
        <dbReference type="SAM" id="Phobius"/>
    </source>
</evidence>
<name>A0ABW9XH35_9SPHN</name>
<evidence type="ECO:0000313" key="3">
    <source>
        <dbReference type="Proteomes" id="UP000753724"/>
    </source>
</evidence>
<dbReference type="EMBL" id="JAAAPO010000007">
    <property type="protein sequence ID" value="NBC37882.1"/>
    <property type="molecule type" value="Genomic_DNA"/>
</dbReference>
<comment type="caution">
    <text evidence="2">The sequence shown here is derived from an EMBL/GenBank/DDBJ whole genome shotgun (WGS) entry which is preliminary data.</text>
</comment>
<accession>A0ABW9XH35</accession>
<protein>
    <submittedName>
        <fullName evidence="2">Uncharacterized protein</fullName>
    </submittedName>
</protein>
<keyword evidence="3" id="KW-1185">Reference proteome</keyword>
<dbReference type="RefSeq" id="WP_161720385.1">
    <property type="nucleotide sequence ID" value="NZ_JAAAPO010000007.1"/>
</dbReference>
<proteinExistence type="predicted"/>
<evidence type="ECO:0000313" key="2">
    <source>
        <dbReference type="EMBL" id="NBC37882.1"/>
    </source>
</evidence>